<feature type="compositionally biased region" description="Basic and acidic residues" evidence="1">
    <location>
        <begin position="80"/>
        <end position="94"/>
    </location>
</feature>
<protein>
    <submittedName>
        <fullName evidence="2">Uncharacterized protein</fullName>
    </submittedName>
</protein>
<reference evidence="2 3" key="1">
    <citation type="submission" date="2020-01" db="EMBL/GenBank/DDBJ databases">
        <title>Identification and distribution of gene clusters putatively required for synthesis of sphingolipid metabolism inhibitors in phylogenetically diverse species of the filamentous fungus Fusarium.</title>
        <authorList>
            <person name="Kim H.-S."/>
            <person name="Busman M."/>
            <person name="Brown D.W."/>
            <person name="Divon H."/>
            <person name="Uhlig S."/>
            <person name="Proctor R.H."/>
        </authorList>
    </citation>
    <scope>NUCLEOTIDE SEQUENCE [LARGE SCALE GENOMIC DNA]</scope>
    <source>
        <strain evidence="2 3">NRRL 13308</strain>
    </source>
</reference>
<evidence type="ECO:0000313" key="2">
    <source>
        <dbReference type="EMBL" id="KAF4435320.1"/>
    </source>
</evidence>
<feature type="compositionally biased region" description="Acidic residues" evidence="1">
    <location>
        <begin position="394"/>
        <end position="403"/>
    </location>
</feature>
<feature type="region of interest" description="Disordered" evidence="1">
    <location>
        <begin position="1"/>
        <end position="94"/>
    </location>
</feature>
<evidence type="ECO:0000256" key="1">
    <source>
        <dbReference type="SAM" id="MobiDB-lite"/>
    </source>
</evidence>
<name>A0A8H4JN63_9HYPO</name>
<dbReference type="OrthoDB" id="5130600at2759"/>
<dbReference type="AlphaFoldDB" id="A0A8H4JN63"/>
<feature type="region of interest" description="Disordered" evidence="1">
    <location>
        <begin position="342"/>
        <end position="458"/>
    </location>
</feature>
<feature type="compositionally biased region" description="Basic and acidic residues" evidence="1">
    <location>
        <begin position="19"/>
        <end position="31"/>
    </location>
</feature>
<organism evidence="2 3">
    <name type="scientific">Fusarium acutatum</name>
    <dbReference type="NCBI Taxonomy" id="78861"/>
    <lineage>
        <taxon>Eukaryota</taxon>
        <taxon>Fungi</taxon>
        <taxon>Dikarya</taxon>
        <taxon>Ascomycota</taxon>
        <taxon>Pezizomycotina</taxon>
        <taxon>Sordariomycetes</taxon>
        <taxon>Hypocreomycetidae</taxon>
        <taxon>Hypocreales</taxon>
        <taxon>Nectriaceae</taxon>
        <taxon>Fusarium</taxon>
        <taxon>Fusarium fujikuroi species complex</taxon>
    </lineage>
</organism>
<sequence>MAASRRSKRIQALNQSNEDSGRVDESPESSKKYHREKRKMAESQGGMSEGHSKEQASKEQPPKEQPPKGQAPGIDSNWAEQEKREADENRRKRAWSKECLHRKSALDRLDYDVEKCWKSLAGSISALVNVPSICDVTWDSLDEALQQKFISYAPNAEELFEVYSMNWHHDFPYYDEIESHKFPHCRYTTMDLYMSLKVSPRNLRRINSTCVVPIIAKALGRYFPEEYDERDLANETYPALRNLANNAADMEFLFDANLTVFSHVFHHPITQQTCGFPFLHELEGIEGQAMKDHYSGLSRNEEGQNVDFVVNPMLLQRGHHYGYGYRVKRAVHPMEACVARLEAHRNQPDSPEVDGKEEHGGKRDDATAEEKSREVAGLTKEEKSREEVDKEKDDKDEDDEAVTEEGGKNNKNKERADEEVDEGEEEGDLTQQKEKKTNTKNTTKSKKKKKDKGKRHQQ</sequence>
<dbReference type="EMBL" id="JAADJF010000181">
    <property type="protein sequence ID" value="KAF4435320.1"/>
    <property type="molecule type" value="Genomic_DNA"/>
</dbReference>
<comment type="caution">
    <text evidence="2">The sequence shown here is derived from an EMBL/GenBank/DDBJ whole genome shotgun (WGS) entry which is preliminary data.</text>
</comment>
<feature type="compositionally biased region" description="Basic and acidic residues" evidence="1">
    <location>
        <begin position="50"/>
        <end position="66"/>
    </location>
</feature>
<accession>A0A8H4JN63</accession>
<feature type="compositionally biased region" description="Basic and acidic residues" evidence="1">
    <location>
        <begin position="342"/>
        <end position="393"/>
    </location>
</feature>
<feature type="compositionally biased region" description="Basic and acidic residues" evidence="1">
    <location>
        <begin position="405"/>
        <end position="416"/>
    </location>
</feature>
<feature type="compositionally biased region" description="Basic residues" evidence="1">
    <location>
        <begin position="443"/>
        <end position="458"/>
    </location>
</feature>
<keyword evidence="3" id="KW-1185">Reference proteome</keyword>
<dbReference type="Proteomes" id="UP000536711">
    <property type="component" value="Unassembled WGS sequence"/>
</dbReference>
<gene>
    <name evidence="2" type="ORF">FACUT_7231</name>
</gene>
<proteinExistence type="predicted"/>
<feature type="compositionally biased region" description="Acidic residues" evidence="1">
    <location>
        <begin position="417"/>
        <end position="428"/>
    </location>
</feature>
<evidence type="ECO:0000313" key="3">
    <source>
        <dbReference type="Proteomes" id="UP000536711"/>
    </source>
</evidence>